<feature type="domain" description="HTH myb-type" evidence="11">
    <location>
        <begin position="1"/>
        <end position="57"/>
    </location>
</feature>
<name>H8WWT7_CANO9</name>
<dbReference type="EMBL" id="HE681719">
    <property type="protein sequence ID" value="CCG21077.1"/>
    <property type="molecule type" value="Genomic_DNA"/>
</dbReference>
<dbReference type="AlphaFoldDB" id="H8WWT7"/>
<evidence type="ECO:0000256" key="2">
    <source>
        <dbReference type="ARBA" id="ARBA00022664"/>
    </source>
</evidence>
<sequence>MSSYVKGGAWTNIEDEILKAAVQKYGTNQWARVSSLLPKKTATQAKSRWVEWLNPLINKTGWTSDQDKRLIELTRLLPNQWRSIGSIIGRTATQCVERYQQLIDEASGNDSSGDLKLSGPGIETIPAIGQPTAQIIDNDESNDPNFAHETQPAQAGSDDDESMEDDDREMLAEAKARLSNTQGKKAKRKARERMLEESKSLALLQKRRDMKAAGLNVSLHSKNKQSKKEFDYNADIPHEIVPPSGPYDVSEENRINELGLEQFQSKVAQQGIGLKEVDDKIEAVKEKQRVEKKRRRTSDAEKESEDSNLARGIEFKKSKFRGDQPVAQKTETESSPVPEPLKKPNKALASLMKSLFEKLPEPKHHEGKLTPVFNVKQNELESSVVLVHVPGTTTGAANPQVSLRLGQGKCKQRRTRVIQKGLPIPDPLLVDSSVKLSEVDKVQEAVAKEFTILLASDYRKSRDPSFSTSFMVEVDEKIYDKVNKEIDDECQKLRVANEETQSGLPPHDSQPKLPKARERLGRKSKFHKSLKGSHLLELDVSGQEANAGNKEIQTSLSEKDASPKESEGVPFQSSWRDVDGTFESESRNLKLEADRIFDRLEQVQQLLSKEI</sequence>
<evidence type="ECO:0000256" key="8">
    <source>
        <dbReference type="ARBA" id="ARBA00034837"/>
    </source>
</evidence>
<keyword evidence="3" id="KW-0747">Spliceosome</keyword>
<feature type="compositionally biased region" description="Basic and acidic residues" evidence="9">
    <location>
        <begin position="313"/>
        <end position="322"/>
    </location>
</feature>
<keyword evidence="13" id="KW-1185">Reference proteome</keyword>
<dbReference type="InterPro" id="IPR017930">
    <property type="entry name" value="Myb_dom"/>
</dbReference>
<dbReference type="GO" id="GO:0000398">
    <property type="term" value="P:mRNA splicing, via spliceosome"/>
    <property type="evidence" value="ECO:0007669"/>
    <property type="project" value="InterPro"/>
</dbReference>
<feature type="region of interest" description="Disordered" evidence="9">
    <location>
        <begin position="220"/>
        <end position="251"/>
    </location>
</feature>
<dbReference type="PROSITE" id="PS50090">
    <property type="entry name" value="MYB_LIKE"/>
    <property type="match status" value="2"/>
</dbReference>
<feature type="domain" description="HTH myb-type" evidence="11">
    <location>
        <begin position="58"/>
        <end position="107"/>
    </location>
</feature>
<reference evidence="12 13" key="1">
    <citation type="journal article" date="2012" name="PLoS ONE">
        <title>Sequence and analysis of the genome of the pathogenic yeast Candida orthopsilosis.</title>
        <authorList>
            <person name="Riccombeni A."/>
            <person name="Vidanes G."/>
            <person name="Proux-Wera E."/>
            <person name="Wolfe K.H."/>
            <person name="Butler G."/>
        </authorList>
    </citation>
    <scope>NUCLEOTIDE SEQUENCE [LARGE SCALE GENOMIC DNA]</scope>
    <source>
        <strain evidence="12 13">Co 90-125</strain>
    </source>
</reference>
<evidence type="ECO:0000256" key="1">
    <source>
        <dbReference type="ARBA" id="ARBA00010506"/>
    </source>
</evidence>
<keyword evidence="5" id="KW-0238">DNA-binding</keyword>
<accession>H8WWT7</accession>
<dbReference type="Pfam" id="PF00249">
    <property type="entry name" value="Myb_DNA-binding"/>
    <property type="match status" value="2"/>
</dbReference>
<keyword evidence="2" id="KW-0507">mRNA processing</keyword>
<dbReference type="PANTHER" id="PTHR45885">
    <property type="entry name" value="CELL DIVISION CYCLE 5-LIKE PROTEIN"/>
    <property type="match status" value="1"/>
</dbReference>
<proteinExistence type="inferred from homology"/>
<dbReference type="InterPro" id="IPR047242">
    <property type="entry name" value="CDC5L/Cef1"/>
</dbReference>
<feature type="region of interest" description="Disordered" evidence="9">
    <location>
        <begin position="135"/>
        <end position="168"/>
    </location>
</feature>
<dbReference type="OrthoDB" id="1410009at2759"/>
<feature type="compositionally biased region" description="Basic and acidic residues" evidence="9">
    <location>
        <begin position="275"/>
        <end position="289"/>
    </location>
</feature>
<dbReference type="RefSeq" id="XP_003866516.1">
    <property type="nucleotide sequence ID" value="XM_003866468.1"/>
</dbReference>
<evidence type="ECO:0000256" key="9">
    <source>
        <dbReference type="SAM" id="MobiDB-lite"/>
    </source>
</evidence>
<keyword evidence="4" id="KW-0677">Repeat</keyword>
<dbReference type="InterPro" id="IPR001005">
    <property type="entry name" value="SANT/Myb"/>
</dbReference>
<evidence type="ECO:0000256" key="4">
    <source>
        <dbReference type="ARBA" id="ARBA00022737"/>
    </source>
</evidence>
<dbReference type="HOGENOM" id="CLU_009082_2_0_1"/>
<gene>
    <name evidence="12" type="ORF">CORT_0A06920</name>
</gene>
<organism evidence="12 13">
    <name type="scientific">Candida orthopsilosis (strain 90-125)</name>
    <name type="common">Yeast</name>
    <dbReference type="NCBI Taxonomy" id="1136231"/>
    <lineage>
        <taxon>Eukaryota</taxon>
        <taxon>Fungi</taxon>
        <taxon>Dikarya</taxon>
        <taxon>Ascomycota</taxon>
        <taxon>Saccharomycotina</taxon>
        <taxon>Pichiomycetes</taxon>
        <taxon>Debaryomycetaceae</taxon>
        <taxon>Candida/Lodderomyces clade</taxon>
        <taxon>Candida</taxon>
    </lineage>
</organism>
<dbReference type="GO" id="GO:0000974">
    <property type="term" value="C:Prp19 complex"/>
    <property type="evidence" value="ECO:0007669"/>
    <property type="project" value="InterPro"/>
</dbReference>
<dbReference type="Proteomes" id="UP000005018">
    <property type="component" value="Chromosome 1"/>
</dbReference>
<protein>
    <recommendedName>
        <fullName evidence="8">Pre-mRNA-splicing factor CEF1</fullName>
    </recommendedName>
</protein>
<dbReference type="InterPro" id="IPR009057">
    <property type="entry name" value="Homeodomain-like_sf"/>
</dbReference>
<evidence type="ECO:0000313" key="12">
    <source>
        <dbReference type="EMBL" id="CCG21077.1"/>
    </source>
</evidence>
<dbReference type="PROSITE" id="PS51294">
    <property type="entry name" value="HTH_MYB"/>
    <property type="match status" value="2"/>
</dbReference>
<feature type="compositionally biased region" description="Acidic residues" evidence="9">
    <location>
        <begin position="157"/>
        <end position="168"/>
    </location>
</feature>
<evidence type="ECO:0000259" key="10">
    <source>
        <dbReference type="PROSITE" id="PS50090"/>
    </source>
</evidence>
<feature type="domain" description="Myb-like" evidence="10">
    <location>
        <begin position="54"/>
        <end position="103"/>
    </location>
</feature>
<feature type="compositionally biased region" description="Basic and acidic residues" evidence="9">
    <location>
        <begin position="557"/>
        <end position="567"/>
    </location>
</feature>
<dbReference type="SUPFAM" id="SSF46689">
    <property type="entry name" value="Homeodomain-like"/>
    <property type="match status" value="1"/>
</dbReference>
<feature type="compositionally biased region" description="Polar residues" evidence="9">
    <location>
        <begin position="543"/>
        <end position="556"/>
    </location>
</feature>
<evidence type="ECO:0000256" key="7">
    <source>
        <dbReference type="ARBA" id="ARBA00023242"/>
    </source>
</evidence>
<evidence type="ECO:0000256" key="3">
    <source>
        <dbReference type="ARBA" id="ARBA00022728"/>
    </source>
</evidence>
<feature type="domain" description="Myb-like" evidence="10">
    <location>
        <begin position="2"/>
        <end position="53"/>
    </location>
</feature>
<evidence type="ECO:0000313" key="13">
    <source>
        <dbReference type="Proteomes" id="UP000005018"/>
    </source>
</evidence>
<dbReference type="GO" id="GO:0005681">
    <property type="term" value="C:spliceosomal complex"/>
    <property type="evidence" value="ECO:0007669"/>
    <property type="project" value="UniProtKB-KW"/>
</dbReference>
<feature type="region of interest" description="Disordered" evidence="9">
    <location>
        <begin position="271"/>
        <end position="343"/>
    </location>
</feature>
<evidence type="ECO:0000259" key="11">
    <source>
        <dbReference type="PROSITE" id="PS51294"/>
    </source>
</evidence>
<keyword evidence="6" id="KW-0508">mRNA splicing</keyword>
<dbReference type="Gene3D" id="1.10.10.60">
    <property type="entry name" value="Homeodomain-like"/>
    <property type="match status" value="2"/>
</dbReference>
<dbReference type="GeneID" id="14537795"/>
<dbReference type="InterPro" id="IPR047240">
    <property type="entry name" value="SANT_CDC5L_II"/>
</dbReference>
<dbReference type="CDD" id="cd11659">
    <property type="entry name" value="SANT_CDC5_II"/>
    <property type="match status" value="1"/>
</dbReference>
<dbReference type="KEGG" id="cot:CORT_0A06920"/>
<evidence type="ECO:0000256" key="6">
    <source>
        <dbReference type="ARBA" id="ARBA00023187"/>
    </source>
</evidence>
<feature type="region of interest" description="Disordered" evidence="9">
    <location>
        <begin position="541"/>
        <end position="577"/>
    </location>
</feature>
<dbReference type="eggNOG" id="KOG0050">
    <property type="taxonomic scope" value="Eukaryota"/>
</dbReference>
<comment type="similarity">
    <text evidence="1">Belongs to the CEF1 family.</text>
</comment>
<evidence type="ECO:0000256" key="5">
    <source>
        <dbReference type="ARBA" id="ARBA00023125"/>
    </source>
</evidence>
<dbReference type="GO" id="GO:0003677">
    <property type="term" value="F:DNA binding"/>
    <property type="evidence" value="ECO:0007669"/>
    <property type="project" value="UniProtKB-KW"/>
</dbReference>
<dbReference type="SMART" id="SM00717">
    <property type="entry name" value="SANT"/>
    <property type="match status" value="2"/>
</dbReference>
<dbReference type="PANTHER" id="PTHR45885:SF1">
    <property type="entry name" value="CELL DIVISION CYCLE 5-LIKE PROTEIN"/>
    <property type="match status" value="1"/>
</dbReference>
<dbReference type="CDD" id="cd00167">
    <property type="entry name" value="SANT"/>
    <property type="match status" value="1"/>
</dbReference>
<keyword evidence="7" id="KW-0539">Nucleus</keyword>